<dbReference type="PANTHER" id="PTHR22726:SF1">
    <property type="entry name" value="METALLOENDOPEPTIDASE OMA1, MITOCHONDRIAL"/>
    <property type="match status" value="1"/>
</dbReference>
<evidence type="ECO:0000256" key="8">
    <source>
        <dbReference type="SAM" id="SignalP"/>
    </source>
</evidence>
<dbReference type="InterPro" id="IPR051156">
    <property type="entry name" value="Mito/Outer_Membr_Metalloprot"/>
</dbReference>
<evidence type="ECO:0000256" key="2">
    <source>
        <dbReference type="ARBA" id="ARBA00022670"/>
    </source>
</evidence>
<evidence type="ECO:0000256" key="7">
    <source>
        <dbReference type="PROSITE-ProRule" id="PRU00339"/>
    </source>
</evidence>
<dbReference type="PROSITE" id="PS51257">
    <property type="entry name" value="PROKAR_LIPOPROTEIN"/>
    <property type="match status" value="1"/>
</dbReference>
<name>A0A9E8HL56_9ALTE</name>
<dbReference type="SMART" id="SM00028">
    <property type="entry name" value="TPR"/>
    <property type="match status" value="4"/>
</dbReference>
<dbReference type="CDD" id="cd07331">
    <property type="entry name" value="M48C_Oma1_like"/>
    <property type="match status" value="1"/>
</dbReference>
<keyword evidence="11" id="KW-1185">Reference proteome</keyword>
<dbReference type="Pfam" id="PF01435">
    <property type="entry name" value="Peptidase_M48"/>
    <property type="match status" value="1"/>
</dbReference>
<reference evidence="10" key="1">
    <citation type="submission" date="2022-07" db="EMBL/GenBank/DDBJ databases">
        <title>Alkalimarinus sp. nov., isolated from gut of a Alitta virens.</title>
        <authorList>
            <person name="Yang A.I."/>
            <person name="Shin N.-R."/>
        </authorList>
    </citation>
    <scope>NUCLEOTIDE SEQUENCE</scope>
    <source>
        <strain evidence="10">FA028</strain>
    </source>
</reference>
<dbReference type="InterPro" id="IPR001915">
    <property type="entry name" value="Peptidase_M48"/>
</dbReference>
<keyword evidence="8" id="KW-0732">Signal</keyword>
<keyword evidence="6 10" id="KW-0482">Metalloprotease</keyword>
<dbReference type="GO" id="GO:0046872">
    <property type="term" value="F:metal ion binding"/>
    <property type="evidence" value="ECO:0007669"/>
    <property type="project" value="UniProtKB-KW"/>
</dbReference>
<evidence type="ECO:0000256" key="1">
    <source>
        <dbReference type="ARBA" id="ARBA00001947"/>
    </source>
</evidence>
<gene>
    <name evidence="10" type="ORF">NNL22_08645</name>
</gene>
<dbReference type="GO" id="GO:0004222">
    <property type="term" value="F:metalloendopeptidase activity"/>
    <property type="evidence" value="ECO:0007669"/>
    <property type="project" value="InterPro"/>
</dbReference>
<dbReference type="RefSeq" id="WP_251812425.1">
    <property type="nucleotide sequence ID" value="NZ_CP101527.1"/>
</dbReference>
<dbReference type="SUPFAM" id="SSF48452">
    <property type="entry name" value="TPR-like"/>
    <property type="match status" value="1"/>
</dbReference>
<dbReference type="GO" id="GO:0016020">
    <property type="term" value="C:membrane"/>
    <property type="evidence" value="ECO:0007669"/>
    <property type="project" value="TreeGrafter"/>
</dbReference>
<dbReference type="KEGG" id="asem:NNL22_08645"/>
<evidence type="ECO:0000259" key="9">
    <source>
        <dbReference type="Pfam" id="PF01435"/>
    </source>
</evidence>
<keyword evidence="7" id="KW-0802">TPR repeat</keyword>
<keyword evidence="5" id="KW-0862">Zinc</keyword>
<feature type="chain" id="PRO_5038856438" evidence="8">
    <location>
        <begin position="19"/>
        <end position="515"/>
    </location>
</feature>
<dbReference type="AlphaFoldDB" id="A0A9E8HL56"/>
<dbReference type="Gene3D" id="3.30.2010.10">
    <property type="entry name" value="Metalloproteases ('zincins'), catalytic domain"/>
    <property type="match status" value="1"/>
</dbReference>
<dbReference type="PROSITE" id="PS50005">
    <property type="entry name" value="TPR"/>
    <property type="match status" value="1"/>
</dbReference>
<accession>A0A9E8HL56</accession>
<dbReference type="GO" id="GO:0051603">
    <property type="term" value="P:proteolysis involved in protein catabolic process"/>
    <property type="evidence" value="ECO:0007669"/>
    <property type="project" value="TreeGrafter"/>
</dbReference>
<dbReference type="InterPro" id="IPR019734">
    <property type="entry name" value="TPR_rpt"/>
</dbReference>
<feature type="domain" description="Peptidase M48" evidence="9">
    <location>
        <begin position="63"/>
        <end position="243"/>
    </location>
</feature>
<evidence type="ECO:0000256" key="5">
    <source>
        <dbReference type="ARBA" id="ARBA00022833"/>
    </source>
</evidence>
<dbReference type="PANTHER" id="PTHR22726">
    <property type="entry name" value="METALLOENDOPEPTIDASE OMA1"/>
    <property type="match status" value="1"/>
</dbReference>
<evidence type="ECO:0000256" key="3">
    <source>
        <dbReference type="ARBA" id="ARBA00022723"/>
    </source>
</evidence>
<keyword evidence="4 10" id="KW-0378">Hydrolase</keyword>
<feature type="signal peptide" evidence="8">
    <location>
        <begin position="1"/>
        <end position="18"/>
    </location>
</feature>
<dbReference type="InterPro" id="IPR011990">
    <property type="entry name" value="TPR-like_helical_dom_sf"/>
</dbReference>
<dbReference type="Gene3D" id="1.25.40.10">
    <property type="entry name" value="Tetratricopeptide repeat domain"/>
    <property type="match status" value="1"/>
</dbReference>
<keyword evidence="2" id="KW-0645">Protease</keyword>
<sequence>MFRLITILFLAAISTACAVNPVTGEQQLMFLSEGEDAKIGQSQYKPAQQSQGGLYYLDPELTLYVAGVGKKLAAVSDRPDLPYEFVILNNSVPNAWALPSGKIAINRGLLTKLQDEAQLAAVLSHEIVHAAARHSAQRMQQGMIVEYGMMGLGLATDGTDYKDLIIGGAAMGAQLTMAQYGQDHELESDKYGMKYMAKAGYDLNAAVELQQLFVKLSNNQQSNWLQGLFASHPPSPERVEANRKHVAEFPSSGNYRGKADFDQRMKYLLSKSSAYSAQDKAVALINQKKFSAAMSEIDKAIKAEPNEALFYATKGDIYSAQGIDTLAVKQYEKSVALFPEQFSSYLKKGVSNEKLGNLEQAKKDFARSAQLLPTSVAELGLGNIAQIQGDQRSAIRHFEKASQAGGNNGKSARIKLAKLELPNKPEKYIKIKHTLGKNRELQAYAENHSEITVIGIELESTITDAAGKVVNKQRWKIQQAIQAQSRSRVEKDPVIDLLPEGYRVNSRILSADIAK</sequence>
<organism evidence="10 11">
    <name type="scientific">Alkalimarinus sediminis</name>
    <dbReference type="NCBI Taxonomy" id="1632866"/>
    <lineage>
        <taxon>Bacteria</taxon>
        <taxon>Pseudomonadati</taxon>
        <taxon>Pseudomonadota</taxon>
        <taxon>Gammaproteobacteria</taxon>
        <taxon>Alteromonadales</taxon>
        <taxon>Alteromonadaceae</taxon>
        <taxon>Alkalimarinus</taxon>
    </lineage>
</organism>
<evidence type="ECO:0000313" key="10">
    <source>
        <dbReference type="EMBL" id="UZW76635.1"/>
    </source>
</evidence>
<keyword evidence="3" id="KW-0479">Metal-binding</keyword>
<dbReference type="Pfam" id="PF13181">
    <property type="entry name" value="TPR_8"/>
    <property type="match status" value="1"/>
</dbReference>
<feature type="repeat" description="TPR" evidence="7">
    <location>
        <begin position="342"/>
        <end position="375"/>
    </location>
</feature>
<dbReference type="Proteomes" id="UP001164472">
    <property type="component" value="Chromosome"/>
</dbReference>
<comment type="cofactor">
    <cofactor evidence="1">
        <name>Zn(2+)</name>
        <dbReference type="ChEBI" id="CHEBI:29105"/>
    </cofactor>
</comment>
<dbReference type="EMBL" id="CP101527">
    <property type="protein sequence ID" value="UZW76635.1"/>
    <property type="molecule type" value="Genomic_DNA"/>
</dbReference>
<evidence type="ECO:0000256" key="4">
    <source>
        <dbReference type="ARBA" id="ARBA00022801"/>
    </source>
</evidence>
<proteinExistence type="predicted"/>
<dbReference type="EC" id="3.4.24.-" evidence="10"/>
<evidence type="ECO:0000313" key="11">
    <source>
        <dbReference type="Proteomes" id="UP001164472"/>
    </source>
</evidence>
<protein>
    <submittedName>
        <fullName evidence="10">M48 family metalloprotease</fullName>
        <ecNumber evidence="10">3.4.24.-</ecNumber>
    </submittedName>
</protein>
<evidence type="ECO:0000256" key="6">
    <source>
        <dbReference type="ARBA" id="ARBA00023049"/>
    </source>
</evidence>